<feature type="transmembrane region" description="Helical" evidence="5">
    <location>
        <begin position="169"/>
        <end position="188"/>
    </location>
</feature>
<evidence type="ECO:0000313" key="7">
    <source>
        <dbReference type="EMBL" id="ODQ71101.1"/>
    </source>
</evidence>
<organism evidence="7 8">
    <name type="scientific">Lipomyces starkeyi NRRL Y-11557</name>
    <dbReference type="NCBI Taxonomy" id="675824"/>
    <lineage>
        <taxon>Eukaryota</taxon>
        <taxon>Fungi</taxon>
        <taxon>Dikarya</taxon>
        <taxon>Ascomycota</taxon>
        <taxon>Saccharomycotina</taxon>
        <taxon>Lipomycetes</taxon>
        <taxon>Lipomycetales</taxon>
        <taxon>Lipomycetaceae</taxon>
        <taxon>Lipomyces</taxon>
    </lineage>
</organism>
<evidence type="ECO:0000256" key="4">
    <source>
        <dbReference type="ARBA" id="ARBA00023136"/>
    </source>
</evidence>
<keyword evidence="8" id="KW-1185">Reference proteome</keyword>
<proteinExistence type="predicted"/>
<feature type="transmembrane region" description="Helical" evidence="5">
    <location>
        <begin position="131"/>
        <end position="149"/>
    </location>
</feature>
<evidence type="ECO:0000256" key="5">
    <source>
        <dbReference type="SAM" id="Phobius"/>
    </source>
</evidence>
<dbReference type="GO" id="GO:0000248">
    <property type="term" value="F:C-5 sterol desaturase activity"/>
    <property type="evidence" value="ECO:0007669"/>
    <property type="project" value="EnsemblFungi"/>
</dbReference>
<dbReference type="PANTHER" id="PTHR11863">
    <property type="entry name" value="STEROL DESATURASE"/>
    <property type="match status" value="1"/>
</dbReference>
<dbReference type="EMBL" id="KV454298">
    <property type="protein sequence ID" value="ODQ71101.1"/>
    <property type="molecule type" value="Genomic_DNA"/>
</dbReference>
<dbReference type="InterPro" id="IPR050307">
    <property type="entry name" value="Sterol_Desaturase_Related"/>
</dbReference>
<evidence type="ECO:0000259" key="6">
    <source>
        <dbReference type="Pfam" id="PF04116"/>
    </source>
</evidence>
<dbReference type="Proteomes" id="UP000094385">
    <property type="component" value="Unassembled WGS sequence"/>
</dbReference>
<name>A0A1E3Q0A4_LIPST</name>
<accession>A0A1E3Q0A4</accession>
<feature type="transmembrane region" description="Helical" evidence="5">
    <location>
        <begin position="84"/>
        <end position="110"/>
    </location>
</feature>
<gene>
    <name evidence="7" type="ORF">LIPSTDRAFT_73715</name>
</gene>
<dbReference type="GO" id="GO:0016020">
    <property type="term" value="C:membrane"/>
    <property type="evidence" value="ECO:0007669"/>
    <property type="project" value="UniProtKB-SubCell"/>
</dbReference>
<evidence type="ECO:0000256" key="3">
    <source>
        <dbReference type="ARBA" id="ARBA00022989"/>
    </source>
</evidence>
<keyword evidence="3 5" id="KW-1133">Transmembrane helix</keyword>
<sequence length="354" mass="41706">MDIVLETADAFLFDHIYAKLFPVPRAVATLLQATVPSNELLLSLSKNLSLSYIPSEPYEYTFLSAPTTAYLSTIPRTNIVRQSISLFLITWIFGVLLYFLFASLSYFLIFDKRTMDHPKYLKNQMRMEIQQALSSLPWMSLYTVPWFVAEIHGYSHMYWDPNQYGKAYLFLQYPLFIAFTDFGIYLIHRGLHHPIMYKRLHKPHHKWIVPTPFASHAFHPMDGYLQSLPYHIFPFVLPLHKLSYLILFTFINIWTILIHDGEYMTNNPAVNGAACHTVHHLYFNYNYGQFTTLWDRIGGSYRTPEKSLFDQQTKMSKTTWKKQASEMEKIVKEVEQEDNRQYLHDDAVEEKKEK</sequence>
<dbReference type="OrthoDB" id="6354873at2759"/>
<feature type="domain" description="Fatty acid hydroxylase" evidence="6">
    <location>
        <begin position="175"/>
        <end position="299"/>
    </location>
</feature>
<dbReference type="STRING" id="675824.A0A1E3Q0A4"/>
<comment type="subcellular location">
    <subcellularLocation>
        <location evidence="1">Membrane</location>
    </subcellularLocation>
</comment>
<keyword evidence="2 5" id="KW-0812">Transmembrane</keyword>
<evidence type="ECO:0000256" key="1">
    <source>
        <dbReference type="ARBA" id="ARBA00004370"/>
    </source>
</evidence>
<protein>
    <recommendedName>
        <fullName evidence="6">Fatty acid hydroxylase domain-containing protein</fullName>
    </recommendedName>
</protein>
<dbReference type="GO" id="GO:0005788">
    <property type="term" value="C:endoplasmic reticulum lumen"/>
    <property type="evidence" value="ECO:0007669"/>
    <property type="project" value="EnsemblFungi"/>
</dbReference>
<dbReference type="GO" id="GO:0005506">
    <property type="term" value="F:iron ion binding"/>
    <property type="evidence" value="ECO:0007669"/>
    <property type="project" value="InterPro"/>
</dbReference>
<keyword evidence="4 5" id="KW-0472">Membrane</keyword>
<dbReference type="Pfam" id="PF04116">
    <property type="entry name" value="FA_hydroxylase"/>
    <property type="match status" value="1"/>
</dbReference>
<reference evidence="7 8" key="1">
    <citation type="journal article" date="2016" name="Proc. Natl. Acad. Sci. U.S.A.">
        <title>Comparative genomics of biotechnologically important yeasts.</title>
        <authorList>
            <person name="Riley R."/>
            <person name="Haridas S."/>
            <person name="Wolfe K.H."/>
            <person name="Lopes M.R."/>
            <person name="Hittinger C.T."/>
            <person name="Goeker M."/>
            <person name="Salamov A.A."/>
            <person name="Wisecaver J.H."/>
            <person name="Long T.M."/>
            <person name="Calvey C.H."/>
            <person name="Aerts A.L."/>
            <person name="Barry K.W."/>
            <person name="Choi C."/>
            <person name="Clum A."/>
            <person name="Coughlan A.Y."/>
            <person name="Deshpande S."/>
            <person name="Douglass A.P."/>
            <person name="Hanson S.J."/>
            <person name="Klenk H.-P."/>
            <person name="LaButti K.M."/>
            <person name="Lapidus A."/>
            <person name="Lindquist E.A."/>
            <person name="Lipzen A.M."/>
            <person name="Meier-Kolthoff J.P."/>
            <person name="Ohm R.A."/>
            <person name="Otillar R.P."/>
            <person name="Pangilinan J.L."/>
            <person name="Peng Y."/>
            <person name="Rokas A."/>
            <person name="Rosa C.A."/>
            <person name="Scheuner C."/>
            <person name="Sibirny A.A."/>
            <person name="Slot J.C."/>
            <person name="Stielow J.B."/>
            <person name="Sun H."/>
            <person name="Kurtzman C.P."/>
            <person name="Blackwell M."/>
            <person name="Grigoriev I.V."/>
            <person name="Jeffries T.W."/>
        </authorList>
    </citation>
    <scope>NUCLEOTIDE SEQUENCE [LARGE SCALE GENOMIC DNA]</scope>
    <source>
        <strain evidence="7 8">NRRL Y-11557</strain>
    </source>
</reference>
<evidence type="ECO:0000313" key="8">
    <source>
        <dbReference type="Proteomes" id="UP000094385"/>
    </source>
</evidence>
<dbReference type="InterPro" id="IPR006694">
    <property type="entry name" value="Fatty_acid_hydroxylase"/>
</dbReference>
<dbReference type="AlphaFoldDB" id="A0A1E3Q0A4"/>
<dbReference type="GO" id="GO:0006696">
    <property type="term" value="P:ergosterol biosynthetic process"/>
    <property type="evidence" value="ECO:0007669"/>
    <property type="project" value="EnsemblFungi"/>
</dbReference>
<feature type="transmembrane region" description="Helical" evidence="5">
    <location>
        <begin position="242"/>
        <end position="259"/>
    </location>
</feature>
<evidence type="ECO:0000256" key="2">
    <source>
        <dbReference type="ARBA" id="ARBA00022692"/>
    </source>
</evidence>